<dbReference type="Pfam" id="PF01565">
    <property type="entry name" value="FAD_binding_4"/>
    <property type="match status" value="1"/>
</dbReference>
<name>A0A1I2DI48_9MICO</name>
<dbReference type="Gene3D" id="3.30.465.10">
    <property type="match status" value="1"/>
</dbReference>
<dbReference type="EMBL" id="FONZ01000001">
    <property type="protein sequence ID" value="SFE80204.1"/>
    <property type="molecule type" value="Genomic_DNA"/>
</dbReference>
<keyword evidence="3" id="KW-0285">Flavoprotein</keyword>
<evidence type="ECO:0000313" key="8">
    <source>
        <dbReference type="Proteomes" id="UP000198520"/>
    </source>
</evidence>
<dbReference type="GO" id="GO:0016705">
    <property type="term" value="F:oxidoreductase activity, acting on paired donors, with incorporation or reduction of molecular oxygen"/>
    <property type="evidence" value="ECO:0007669"/>
    <property type="project" value="InterPro"/>
</dbReference>
<dbReference type="RefSeq" id="WP_093374850.1">
    <property type="nucleotide sequence ID" value="NZ_BNAN01000001.1"/>
</dbReference>
<dbReference type="InterPro" id="IPR016167">
    <property type="entry name" value="FAD-bd_PCMH_sub1"/>
</dbReference>
<evidence type="ECO:0000313" key="7">
    <source>
        <dbReference type="EMBL" id="SFE80204.1"/>
    </source>
</evidence>
<sequence length="749" mass="78069">MPDYGHDLQVGTFLTPSNARPEAVVDLAVRSEQAGFDLVTFQDHPYQPSFLDTWTLLTWVAARTSRVHVAGNVLNLPLRPPAVLARAVASLDLLSGGRAALGLGAGAFWDGIAAMGGPRLSPGEGVTALSEGIDVIRALWDASATGVVRVEGDHHRVVGAKRGPAPAHDVPLWLGAYKPRMLRLVGTKADGWLPSMGYLKPGDLARGNAVIDEAAAAAGRDPREVRRLLNLTPGGEGLLGDPGDWADQLLGLALDDGIGTFILGTDDARLIDRFGAEVAPALREMVAAERAHRGSGGADAAAATGRSARALAARLPDIDYDAVPPALAARAVEPGDREYAQVRSSYVWRGAPGLVLRPTTPDEVTSALAFARRQGVPIAVRSGGHGISGRSTNNGGIVIDVRGIDHVEVLDRERRIVRVGAGAVWGDVAAALAPHGLAISSGDYGDVGVGGLATAGGQGFLARSYGLTIDHVVGADVVLADGRQVRADATEHPDLFWGLRGAGGNLGIVTSFDIEATELGDVVFAVLVQQPTDLAEFLVAWGDLVERSPRELTPFLTIAGGGPTQPAVAQAYHVWAGDDPDAAVAAIEPFLGLAPVAQQQAQLAPYAAVVAPHHNRHAGQARMTSVSAMVDHLDPATAGRVASLVGSGRLQMVQVRSVGGAVNDVPADAMAYGHRTAAFSLLGYVRAGAGAPNEWDALAAQGVYLSFQTDDHDLARVFPADALDRLRALKSTYDPENVFRANVRISPAG</sequence>
<dbReference type="PANTHER" id="PTHR42973:SF39">
    <property type="entry name" value="FAD-BINDING PCMH-TYPE DOMAIN-CONTAINING PROTEIN"/>
    <property type="match status" value="1"/>
</dbReference>
<organism evidence="7 8">
    <name type="scientific">Flavimobilis marinus</name>
    <dbReference type="NCBI Taxonomy" id="285351"/>
    <lineage>
        <taxon>Bacteria</taxon>
        <taxon>Bacillati</taxon>
        <taxon>Actinomycetota</taxon>
        <taxon>Actinomycetes</taxon>
        <taxon>Micrococcales</taxon>
        <taxon>Jonesiaceae</taxon>
        <taxon>Flavimobilis</taxon>
    </lineage>
</organism>
<gene>
    <name evidence="7" type="ORF">SAMN04488035_0573</name>
</gene>
<evidence type="ECO:0000259" key="6">
    <source>
        <dbReference type="PROSITE" id="PS51387"/>
    </source>
</evidence>
<dbReference type="Proteomes" id="UP000198520">
    <property type="component" value="Unassembled WGS sequence"/>
</dbReference>
<dbReference type="PROSITE" id="PS51387">
    <property type="entry name" value="FAD_PCMH"/>
    <property type="match status" value="1"/>
</dbReference>
<dbReference type="InterPro" id="IPR036661">
    <property type="entry name" value="Luciferase-like_sf"/>
</dbReference>
<dbReference type="Gene3D" id="3.40.462.20">
    <property type="match status" value="1"/>
</dbReference>
<dbReference type="GO" id="GO:0071949">
    <property type="term" value="F:FAD binding"/>
    <property type="evidence" value="ECO:0007669"/>
    <property type="project" value="InterPro"/>
</dbReference>
<evidence type="ECO:0000256" key="2">
    <source>
        <dbReference type="ARBA" id="ARBA00005466"/>
    </source>
</evidence>
<dbReference type="Pfam" id="PF00296">
    <property type="entry name" value="Bac_luciferase"/>
    <property type="match status" value="1"/>
</dbReference>
<dbReference type="InterPro" id="IPR016166">
    <property type="entry name" value="FAD-bd_PCMH"/>
</dbReference>
<comment type="similarity">
    <text evidence="2">Belongs to the oxygen-dependent FAD-linked oxidoreductase family.</text>
</comment>
<dbReference type="InterPro" id="IPR016169">
    <property type="entry name" value="FAD-bd_PCMH_sub2"/>
</dbReference>
<dbReference type="InterPro" id="IPR006094">
    <property type="entry name" value="Oxid_FAD_bind_N"/>
</dbReference>
<dbReference type="STRING" id="285351.SAMN04488035_0573"/>
<evidence type="ECO:0000256" key="1">
    <source>
        <dbReference type="ARBA" id="ARBA00001974"/>
    </source>
</evidence>
<reference evidence="8" key="1">
    <citation type="submission" date="2016-10" db="EMBL/GenBank/DDBJ databases">
        <authorList>
            <person name="Varghese N."/>
            <person name="Submissions S."/>
        </authorList>
    </citation>
    <scope>NUCLEOTIDE SEQUENCE [LARGE SCALE GENOMIC DNA]</scope>
    <source>
        <strain evidence="8">DSM 19083</strain>
    </source>
</reference>
<proteinExistence type="inferred from homology"/>
<keyword evidence="4" id="KW-0274">FAD</keyword>
<dbReference type="InterPro" id="IPR006093">
    <property type="entry name" value="Oxy_OxRdtase_FAD_BS"/>
</dbReference>
<dbReference type="PROSITE" id="PS00862">
    <property type="entry name" value="OX2_COVAL_FAD"/>
    <property type="match status" value="1"/>
</dbReference>
<dbReference type="SUPFAM" id="SSF51679">
    <property type="entry name" value="Bacterial luciferase-like"/>
    <property type="match status" value="1"/>
</dbReference>
<evidence type="ECO:0000256" key="5">
    <source>
        <dbReference type="ARBA" id="ARBA00023002"/>
    </source>
</evidence>
<dbReference type="Gene3D" id="3.20.20.30">
    <property type="entry name" value="Luciferase-like domain"/>
    <property type="match status" value="1"/>
</dbReference>
<dbReference type="AlphaFoldDB" id="A0A1I2DI48"/>
<evidence type="ECO:0000256" key="4">
    <source>
        <dbReference type="ARBA" id="ARBA00022827"/>
    </source>
</evidence>
<dbReference type="OrthoDB" id="9775082at2"/>
<dbReference type="InterPro" id="IPR050416">
    <property type="entry name" value="FAD-linked_Oxidoreductase"/>
</dbReference>
<dbReference type="Pfam" id="PF08031">
    <property type="entry name" value="BBE"/>
    <property type="match status" value="1"/>
</dbReference>
<dbReference type="CDD" id="cd01097">
    <property type="entry name" value="Tetrahydromethanopterin_reductase"/>
    <property type="match status" value="1"/>
</dbReference>
<protein>
    <submittedName>
        <fullName evidence="7">FAD/FMN-containing dehydrogenase</fullName>
    </submittedName>
</protein>
<keyword evidence="5" id="KW-0560">Oxidoreductase</keyword>
<comment type="cofactor">
    <cofactor evidence="1">
        <name>FAD</name>
        <dbReference type="ChEBI" id="CHEBI:57692"/>
    </cofactor>
</comment>
<dbReference type="PANTHER" id="PTHR42973">
    <property type="entry name" value="BINDING OXIDOREDUCTASE, PUTATIVE (AFU_ORTHOLOGUE AFUA_1G17690)-RELATED"/>
    <property type="match status" value="1"/>
</dbReference>
<feature type="domain" description="FAD-binding PCMH-type" evidence="6">
    <location>
        <begin position="348"/>
        <end position="519"/>
    </location>
</feature>
<dbReference type="Gene3D" id="3.30.43.10">
    <property type="entry name" value="Uridine Diphospho-n-acetylenolpyruvylglucosamine Reductase, domain 2"/>
    <property type="match status" value="1"/>
</dbReference>
<dbReference type="SUPFAM" id="SSF56176">
    <property type="entry name" value="FAD-binding/transporter-associated domain-like"/>
    <property type="match status" value="1"/>
</dbReference>
<dbReference type="InterPro" id="IPR012951">
    <property type="entry name" value="BBE"/>
</dbReference>
<dbReference type="InterPro" id="IPR036318">
    <property type="entry name" value="FAD-bd_PCMH-like_sf"/>
</dbReference>
<dbReference type="InterPro" id="IPR011251">
    <property type="entry name" value="Luciferase-like_dom"/>
</dbReference>
<evidence type="ECO:0000256" key="3">
    <source>
        <dbReference type="ARBA" id="ARBA00022630"/>
    </source>
</evidence>
<keyword evidence="8" id="KW-1185">Reference proteome</keyword>
<accession>A0A1I2DI48</accession>